<dbReference type="GO" id="GO:0009254">
    <property type="term" value="P:peptidoglycan turnover"/>
    <property type="evidence" value="ECO:0007669"/>
    <property type="project" value="InterPro"/>
</dbReference>
<accession>I0IGW1</accession>
<dbReference type="GO" id="GO:0005524">
    <property type="term" value="F:ATP binding"/>
    <property type="evidence" value="ECO:0007669"/>
    <property type="project" value="InterPro"/>
</dbReference>
<evidence type="ECO:0000256" key="1">
    <source>
        <dbReference type="ARBA" id="ARBA00023239"/>
    </source>
</evidence>
<keyword evidence="2" id="KW-0119">Carbohydrate metabolism</keyword>
<evidence type="ECO:0000256" key="3">
    <source>
        <dbReference type="SAM" id="MobiDB-lite"/>
    </source>
</evidence>
<keyword evidence="6" id="KW-1185">Reference proteome</keyword>
<keyword evidence="5" id="KW-0418">Kinase</keyword>
<dbReference type="SUPFAM" id="SSF53067">
    <property type="entry name" value="Actin-like ATPase domain"/>
    <property type="match status" value="1"/>
</dbReference>
<proteinExistence type="predicted"/>
<dbReference type="InterPro" id="IPR043129">
    <property type="entry name" value="ATPase_NBD"/>
</dbReference>
<dbReference type="CDD" id="cd05007">
    <property type="entry name" value="SIS_Etherase"/>
    <property type="match status" value="1"/>
</dbReference>
<dbReference type="InterPro" id="IPR046348">
    <property type="entry name" value="SIS_dom_sf"/>
</dbReference>
<dbReference type="KEGG" id="phm:PSMK_23400"/>
<dbReference type="RefSeq" id="WP_014437712.1">
    <property type="nucleotide sequence ID" value="NC_017080.1"/>
</dbReference>
<dbReference type="EC" id="4.2.1.126" evidence="5"/>
<dbReference type="Pfam" id="PF03702">
    <property type="entry name" value="AnmK"/>
    <property type="match status" value="1"/>
</dbReference>
<dbReference type="PROSITE" id="PS51464">
    <property type="entry name" value="SIS"/>
    <property type="match status" value="1"/>
</dbReference>
<dbReference type="NCBIfam" id="NF003915">
    <property type="entry name" value="PRK05441.1"/>
    <property type="match status" value="1"/>
</dbReference>
<dbReference type="PANTHER" id="PTHR10088">
    <property type="entry name" value="GLUCOKINASE REGULATORY PROTEIN"/>
    <property type="match status" value="1"/>
</dbReference>
<dbReference type="GO" id="GO:0016773">
    <property type="term" value="F:phosphotransferase activity, alcohol group as acceptor"/>
    <property type="evidence" value="ECO:0007669"/>
    <property type="project" value="InterPro"/>
</dbReference>
<feature type="domain" description="SIS" evidence="4">
    <location>
        <begin position="444"/>
        <end position="609"/>
    </location>
</feature>
<dbReference type="NCBIfam" id="NF009222">
    <property type="entry name" value="PRK12570.1"/>
    <property type="match status" value="1"/>
</dbReference>
<dbReference type="GO" id="GO:0016835">
    <property type="term" value="F:carbon-oxygen lyase activity"/>
    <property type="evidence" value="ECO:0007669"/>
    <property type="project" value="InterPro"/>
</dbReference>
<dbReference type="eggNOG" id="COG2103">
    <property type="taxonomic scope" value="Bacteria"/>
</dbReference>
<dbReference type="InterPro" id="IPR005488">
    <property type="entry name" value="Etherase_MurQ"/>
</dbReference>
<dbReference type="AlphaFoldDB" id="I0IGW1"/>
<dbReference type="EC" id="2.7.1.170" evidence="5"/>
<evidence type="ECO:0000256" key="2">
    <source>
        <dbReference type="ARBA" id="ARBA00023277"/>
    </source>
</evidence>
<evidence type="ECO:0000259" key="4">
    <source>
        <dbReference type="PROSITE" id="PS51464"/>
    </source>
</evidence>
<name>I0IGW1_PHYMF</name>
<reference evidence="5 6" key="1">
    <citation type="submission" date="2012-02" db="EMBL/GenBank/DDBJ databases">
        <title>Complete genome sequence of Phycisphaera mikurensis NBRC 102666.</title>
        <authorList>
            <person name="Ankai A."/>
            <person name="Hosoyama A."/>
            <person name="Terui Y."/>
            <person name="Sekine M."/>
            <person name="Fukai R."/>
            <person name="Kato Y."/>
            <person name="Nakamura S."/>
            <person name="Yamada-Narita S."/>
            <person name="Kawakoshi A."/>
            <person name="Fukunaga Y."/>
            <person name="Yamazaki S."/>
            <person name="Fujita N."/>
        </authorList>
    </citation>
    <scope>NUCLEOTIDE SEQUENCE [LARGE SCALE GENOMIC DNA]</scope>
    <source>
        <strain evidence="6">NBRC 102666 / KCTC 22515 / FYK2301M01</strain>
    </source>
</reference>
<dbReference type="STRING" id="1142394.PSMK_23400"/>
<feature type="compositionally biased region" description="Low complexity" evidence="3">
    <location>
        <begin position="386"/>
        <end position="399"/>
    </location>
</feature>
<dbReference type="Pfam" id="PF22645">
    <property type="entry name" value="GKRP_SIS_N"/>
    <property type="match status" value="1"/>
</dbReference>
<feature type="compositionally biased region" description="Basic and acidic residues" evidence="3">
    <location>
        <begin position="362"/>
        <end position="374"/>
    </location>
</feature>
<dbReference type="Gene3D" id="3.30.420.40">
    <property type="match status" value="2"/>
</dbReference>
<organism evidence="5 6">
    <name type="scientific">Phycisphaera mikurensis (strain NBRC 102666 / KCTC 22515 / FYK2301M01)</name>
    <dbReference type="NCBI Taxonomy" id="1142394"/>
    <lineage>
        <taxon>Bacteria</taxon>
        <taxon>Pseudomonadati</taxon>
        <taxon>Planctomycetota</taxon>
        <taxon>Phycisphaerae</taxon>
        <taxon>Phycisphaerales</taxon>
        <taxon>Phycisphaeraceae</taxon>
        <taxon>Phycisphaera</taxon>
    </lineage>
</organism>
<dbReference type="SUPFAM" id="SSF53697">
    <property type="entry name" value="SIS domain"/>
    <property type="match status" value="1"/>
</dbReference>
<dbReference type="PATRIC" id="fig|1142394.8.peg.2415"/>
<gene>
    <name evidence="5" type="primary">anmK</name>
    <name evidence="5" type="synonym">murQ</name>
    <name evidence="5" type="ordered locus">PSMK_23400</name>
</gene>
<dbReference type="Proteomes" id="UP000007881">
    <property type="component" value="Chromosome"/>
</dbReference>
<dbReference type="EMBL" id="AP012338">
    <property type="protein sequence ID" value="BAM04499.1"/>
    <property type="molecule type" value="Genomic_DNA"/>
</dbReference>
<feature type="region of interest" description="Disordered" evidence="3">
    <location>
        <begin position="354"/>
        <end position="403"/>
    </location>
</feature>
<keyword evidence="1 5" id="KW-0456">Lyase</keyword>
<dbReference type="Gene3D" id="1.10.8.1080">
    <property type="match status" value="1"/>
</dbReference>
<dbReference type="GO" id="GO:0016803">
    <property type="term" value="F:ether hydrolase activity"/>
    <property type="evidence" value="ECO:0007669"/>
    <property type="project" value="TreeGrafter"/>
</dbReference>
<dbReference type="InterPro" id="IPR001347">
    <property type="entry name" value="SIS_dom"/>
</dbReference>
<dbReference type="PANTHER" id="PTHR10088:SF4">
    <property type="entry name" value="GLUCOKINASE REGULATORY PROTEIN"/>
    <property type="match status" value="1"/>
</dbReference>
<dbReference type="HOGENOM" id="CLU_394247_0_0_0"/>
<dbReference type="eggNOG" id="COG2377">
    <property type="taxonomic scope" value="Bacteria"/>
</dbReference>
<dbReference type="GO" id="GO:0046348">
    <property type="term" value="P:amino sugar catabolic process"/>
    <property type="evidence" value="ECO:0007669"/>
    <property type="project" value="InterPro"/>
</dbReference>
<evidence type="ECO:0000313" key="6">
    <source>
        <dbReference type="Proteomes" id="UP000007881"/>
    </source>
</evidence>
<evidence type="ECO:0000313" key="5">
    <source>
        <dbReference type="EMBL" id="BAM04499.1"/>
    </source>
</evidence>
<keyword evidence="5" id="KW-0808">Transferase</keyword>
<dbReference type="InterPro" id="IPR005338">
    <property type="entry name" value="Anhydro_N_Ac-Mur_kinase"/>
</dbReference>
<dbReference type="InterPro" id="IPR040190">
    <property type="entry name" value="MURQ/GCKR"/>
</dbReference>
<dbReference type="Gene3D" id="3.40.50.10490">
    <property type="entry name" value="Glucose-6-phosphate isomerase like protein, domain 1"/>
    <property type="match status" value="1"/>
</dbReference>
<sequence>MKRYAVGLMSGTSLDGVDAALIEADGSGGSLRARVLGHVEAELGPVEAVLRAAAEGEALPAVAFLRAGRRLGERYAEVAADCVHRFLPPGATLTLAATHGQTVCHAPAEGLSWQLLDPQPLAERLGVEVVGDLRQGDLAAGGQGAPITPLADLALYARGTLVVNLGGVVNATWLPGTDAPPEGGDVCVCNLLLDGIVSRLHPGERFDDGGRRAAAGRADEAAVQRLRGGPGFAAAPGATLGREQVPPAWLEGLVELGLAPDDLLASAVAAVARGVAGAADRWPADRVVLAGGGVRNAALVAAIRDASGGRAVLLSEEAGVASQAREAAAMAVLGLRAADGAALTVEAVTGARRPATGGRWCRPAEPRTAEEKPRQRPRSADPPAPAGASPPEGFPPSEGFLAGADRLDAMGTPELLSFLHARDAEAVAAVTACLPALAGLVDAAVAAHAAGGRVFYVGAGTSGRLGVLDASELPPTFSAGHGEVLAFIAGGDAALRSSAEGAEDDPAGADAWLDEHAAGAGDVVLGIAASGTTPLVWGALDHARAAGATTALLACVPPNRLPPRPRPEHLLLADTGAEAVGGSTRMKAGTATKLLLNLLSTALMVRRGRVWGGWMVDLKASNAKLRVRAERILREAGGVPAAEAGPLLDAAAGSARVALVMRKLSLSRQEAEARLASGVAGLRPLLGPPPPRGRSAAAG</sequence>
<protein>
    <submittedName>
        <fullName evidence="5">Anhydro-N-acetylmuramic acid kinase/N-acetylmuramic acid 6-phosphate etherase</fullName>
        <ecNumber evidence="5">2.7.1.170</ecNumber>
        <ecNumber evidence="5">4.2.1.126</ecNumber>
    </submittedName>
</protein>
<dbReference type="GO" id="GO:0016301">
    <property type="term" value="F:kinase activity"/>
    <property type="evidence" value="ECO:0007669"/>
    <property type="project" value="UniProtKB-KW"/>
</dbReference>